<evidence type="ECO:0000256" key="4">
    <source>
        <dbReference type="ARBA" id="ARBA00022679"/>
    </source>
</evidence>
<dbReference type="GO" id="GO:0006084">
    <property type="term" value="P:acetyl-CoA metabolic process"/>
    <property type="evidence" value="ECO:0007669"/>
    <property type="project" value="InterPro"/>
</dbReference>
<reference evidence="10 11" key="1">
    <citation type="submission" date="2018-08" db="EMBL/GenBank/DDBJ databases">
        <title>Form III RuBisCO-mediated autotrophy in Thermodesulfobium bacteria.</title>
        <authorList>
            <person name="Toshchakov S.V."/>
            <person name="Kublanov I.V."/>
            <person name="Frolov E."/>
            <person name="Bonch-Osmolovskaya E.A."/>
            <person name="Tourova T.P."/>
            <person name="Chernych N.A."/>
            <person name="Lebedinsky A.V."/>
        </authorList>
    </citation>
    <scope>NUCLEOTIDE SEQUENCE [LARGE SCALE GENOMIC DNA]</scope>
    <source>
        <strain evidence="10 11">SR</strain>
    </source>
</reference>
<keyword evidence="3" id="KW-0533">Nickel</keyword>
<dbReference type="GO" id="GO:0043885">
    <property type="term" value="F:anaerobic carbon-monoxide dehydrogenase activity"/>
    <property type="evidence" value="ECO:0007669"/>
    <property type="project" value="InterPro"/>
</dbReference>
<dbReference type="RefSeq" id="WP_115791856.1">
    <property type="nucleotide sequence ID" value="NZ_QSLN01000001.1"/>
</dbReference>
<dbReference type="OrthoDB" id="9759545at2"/>
<evidence type="ECO:0000256" key="1">
    <source>
        <dbReference type="ARBA" id="ARBA00012244"/>
    </source>
</evidence>
<dbReference type="EMBL" id="QSLN01000001">
    <property type="protein sequence ID" value="RDV84863.1"/>
    <property type="molecule type" value="Genomic_DNA"/>
</dbReference>
<keyword evidence="4" id="KW-0808">Transferase</keyword>
<keyword evidence="6" id="KW-0408">Iron</keyword>
<dbReference type="AlphaFoldDB" id="A0A3D8P6A4"/>
<dbReference type="Gene3D" id="3.30.1650.10">
    <property type="entry name" value="Bifunctional carbon monoxide dehydrogenase/acetyl-coa synthase(codh/acs), Chain M, domain 3"/>
    <property type="match status" value="1"/>
</dbReference>
<evidence type="ECO:0000256" key="5">
    <source>
        <dbReference type="ARBA" id="ARBA00022723"/>
    </source>
</evidence>
<evidence type="ECO:0000256" key="3">
    <source>
        <dbReference type="ARBA" id="ARBA00022596"/>
    </source>
</evidence>
<gene>
    <name evidence="10" type="primary">cdhC</name>
    <name evidence="10" type="ORF">DXX99_02150</name>
</gene>
<feature type="domain" description="Carbon monoxide dehydrogenase subunit alpha ,N-terminal" evidence="8">
    <location>
        <begin position="21"/>
        <end position="110"/>
    </location>
</feature>
<dbReference type="InterPro" id="IPR045822">
    <property type="entry name" value="ACS_CODH_B_C"/>
</dbReference>
<dbReference type="NCBIfam" id="TIGR00316">
    <property type="entry name" value="cdhC"/>
    <property type="match status" value="1"/>
</dbReference>
<comment type="caution">
    <text evidence="10">The sequence shown here is derived from an EMBL/GenBank/DDBJ whole genome shotgun (WGS) entry which is preliminary data.</text>
</comment>
<protein>
    <recommendedName>
        <fullName evidence="1">CO-methylating acetyl-CoA synthase</fullName>
        <ecNumber evidence="1">2.3.1.169</ecNumber>
    </recommendedName>
</protein>
<dbReference type="InterPro" id="IPR016099">
    <property type="entry name" value="Prismane-like_a/b-sand"/>
</dbReference>
<dbReference type="Pfam" id="PF19436">
    <property type="entry name" value="ACS_CODH_B_C"/>
    <property type="match status" value="1"/>
</dbReference>
<dbReference type="Proteomes" id="UP000256329">
    <property type="component" value="Unassembled WGS sequence"/>
</dbReference>
<dbReference type="Pfam" id="PF18537">
    <property type="entry name" value="CODH_A_N"/>
    <property type="match status" value="1"/>
</dbReference>
<dbReference type="PANTHER" id="PTHR42281">
    <property type="match status" value="1"/>
</dbReference>
<dbReference type="SUPFAM" id="SSF56821">
    <property type="entry name" value="Prismane protein-like"/>
    <property type="match status" value="1"/>
</dbReference>
<name>A0A3D8P6A4_9THEO</name>
<dbReference type="NCBIfam" id="NF040764">
    <property type="entry name" value="CODH_ACS_al_bet"/>
    <property type="match status" value="1"/>
</dbReference>
<feature type="domain" description="CO dehydrogenase/acetyl-CoA synthase complex beta subunit C-terminal" evidence="9">
    <location>
        <begin position="491"/>
        <end position="735"/>
    </location>
</feature>
<evidence type="ECO:0000259" key="9">
    <source>
        <dbReference type="Pfam" id="PF19436"/>
    </source>
</evidence>
<dbReference type="NCBIfam" id="NF003379">
    <property type="entry name" value="PRK04456.1"/>
    <property type="match status" value="1"/>
</dbReference>
<dbReference type="Gene3D" id="3.40.50.2030">
    <property type="match status" value="1"/>
</dbReference>
<keyword evidence="2" id="KW-0004">4Fe-4S</keyword>
<dbReference type="Pfam" id="PF03598">
    <property type="entry name" value="CdhC"/>
    <property type="match status" value="1"/>
</dbReference>
<dbReference type="Gene3D" id="1.10.8.190">
    <property type="entry name" value="Carbon monoxide dehydrogenase alpha subunit. Chain M, domain 1"/>
    <property type="match status" value="1"/>
</dbReference>
<dbReference type="InterPro" id="IPR004461">
    <property type="entry name" value="CO_DH/Ac-CoA_synth_bsu"/>
</dbReference>
<dbReference type="GO" id="GO:0046872">
    <property type="term" value="F:metal ion binding"/>
    <property type="evidence" value="ECO:0007669"/>
    <property type="project" value="UniProtKB-KW"/>
</dbReference>
<evidence type="ECO:0000313" key="11">
    <source>
        <dbReference type="Proteomes" id="UP000256329"/>
    </source>
</evidence>
<keyword evidence="11" id="KW-1185">Reference proteome</keyword>
<dbReference type="EC" id="2.3.1.169" evidence="1"/>
<proteinExistence type="predicted"/>
<evidence type="ECO:0000259" key="8">
    <source>
        <dbReference type="Pfam" id="PF18537"/>
    </source>
</evidence>
<evidence type="ECO:0000256" key="7">
    <source>
        <dbReference type="ARBA" id="ARBA00023014"/>
    </source>
</evidence>
<dbReference type="Gene3D" id="3.40.1470.10">
    <property type="entry name" value="Bifunctional carbon monoxide dehydrogenase/acetyl-coa synthase(codh/acs), Chain M, domain 5"/>
    <property type="match status" value="1"/>
</dbReference>
<dbReference type="NCBIfam" id="NF007078">
    <property type="entry name" value="PRK09529.1"/>
    <property type="match status" value="1"/>
</dbReference>
<organism evidence="10 11">
    <name type="scientific">Ammonifex thiophilus</name>
    <dbReference type="NCBI Taxonomy" id="444093"/>
    <lineage>
        <taxon>Bacteria</taxon>
        <taxon>Bacillati</taxon>
        <taxon>Bacillota</taxon>
        <taxon>Clostridia</taxon>
        <taxon>Thermoanaerobacterales</taxon>
        <taxon>Thermoanaerobacteraceae</taxon>
        <taxon>Ammonifex</taxon>
    </lineage>
</organism>
<sequence length="735" mass="81261">MSRIIAAAAIRGAHRIVSRAEEALKEALAKYGPDHPVAFPNTGYYLPVIYGITGIAVEKIGDMIPVLEQAKALLPPEPEPRLWLPYLGPALDAGMATLFADEIIEALKYLEDPPPYTMTSAPVNGNIWLGAADDAILRKRGIEFVDGTAPGFAAIIGAAPTNEIAVRIARELQEKSLYVFMSASTDGKSMAEQLAEEGVELGWDTRLVPFGKDITATVFSLGFATRVALSFGNVKPGDFRRVLLYNKNRVFAFVIALGHVDDEKYAQAAGAINFGFPTIADTDIPQILPYGVCTYEHVVSNVPHDKIVSRAIEVRGLKITVTKVPVPVAYGPAFEGESVRKGDMHVEFGGQRTPAFELVRTREAHEVEDGKIEVIGPDVDSVPEGGRLPLGIVVDVYGRKMQEDFEPVIERRFHYFINYAQGVWHMGQRDIIWVRISKAAFKAGFRVRHFGDILYAKIKSEFANVIDRVQVTIYTDEEKVLALREEARQAYARRDARLKELSDEAVDTFYSCTLCQTFAPTHVCIVLPERVGLCGAVSWLDAKAAYEINPHGCNQPVPKKGVIDEWKGQWESCNQFIYEHSRGTIERVNFYTIMEYPLTSCGCFEAIMVILPECNGFMIVNREYPGMTPCGMTFSTLAGSVGGGVQTPGFMGIGKAYLASKKFVRADGGLARVVWMPKEFKEQMRPVLEERAEEEGLGRDFVDKIADETVGVTAEEILPFLEEKGHPALTMDPLF</sequence>
<dbReference type="PANTHER" id="PTHR42281:SF1">
    <property type="entry name" value="ACETYL-COA DECARBONYLASE_SYNTHASE COMPLEX SUBUNIT BETA 1"/>
    <property type="match status" value="1"/>
</dbReference>
<dbReference type="InterPro" id="IPR011254">
    <property type="entry name" value="Prismane-like_sf"/>
</dbReference>
<evidence type="ECO:0000313" key="10">
    <source>
        <dbReference type="EMBL" id="RDV84863.1"/>
    </source>
</evidence>
<evidence type="ECO:0000256" key="2">
    <source>
        <dbReference type="ARBA" id="ARBA00022485"/>
    </source>
</evidence>
<dbReference type="InterPro" id="IPR041350">
    <property type="entry name" value="CODH_A_N"/>
</dbReference>
<keyword evidence="5" id="KW-0479">Metal-binding</keyword>
<evidence type="ECO:0000256" key="6">
    <source>
        <dbReference type="ARBA" id="ARBA00023004"/>
    </source>
</evidence>
<dbReference type="GO" id="GO:0043884">
    <property type="term" value="F:CO-methylating acetyl-CoA synthase activity"/>
    <property type="evidence" value="ECO:0007669"/>
    <property type="project" value="UniProtKB-EC"/>
</dbReference>
<dbReference type="GO" id="GO:0051539">
    <property type="term" value="F:4 iron, 4 sulfur cluster binding"/>
    <property type="evidence" value="ECO:0007669"/>
    <property type="project" value="UniProtKB-KW"/>
</dbReference>
<accession>A0A3D8P6A4</accession>
<dbReference type="InterPro" id="IPR038571">
    <property type="entry name" value="CO_DH/Ac-CoA_synth_bsu_3_sf"/>
</dbReference>
<dbReference type="Gene3D" id="3.40.970.20">
    <property type="entry name" value="Carbon monoxide dehydrogenase alpha subunit. Chain D, domain 4"/>
    <property type="match status" value="1"/>
</dbReference>
<keyword evidence="7" id="KW-0411">Iron-sulfur</keyword>